<evidence type="ECO:0000256" key="3">
    <source>
        <dbReference type="ARBA" id="ARBA00022490"/>
    </source>
</evidence>
<dbReference type="Gene3D" id="1.10.580.10">
    <property type="entry name" value="Citrate Synthase, domain 1"/>
    <property type="match status" value="1"/>
</dbReference>
<dbReference type="PANTHER" id="PTHR23118">
    <property type="entry name" value="ATP-CITRATE SYNTHASE"/>
    <property type="match status" value="1"/>
</dbReference>
<dbReference type="InterPro" id="IPR056749">
    <property type="entry name" value="Citrate_synth_N"/>
</dbReference>
<feature type="domain" description="ATP-citrate synthase/succinyl-CoA ligase C-terminal" evidence="9">
    <location>
        <begin position="592"/>
        <end position="710"/>
    </location>
</feature>
<dbReference type="SUPFAM" id="SSF48256">
    <property type="entry name" value="Citrate synthase"/>
    <property type="match status" value="1"/>
</dbReference>
<dbReference type="EMBL" id="CABVLZ010000002">
    <property type="protein sequence ID" value="VVU94667.1"/>
    <property type="molecule type" value="Genomic_DNA"/>
</dbReference>
<dbReference type="GO" id="GO:0005524">
    <property type="term" value="F:ATP binding"/>
    <property type="evidence" value="ECO:0007669"/>
    <property type="project" value="UniProtKB-KW"/>
</dbReference>
<dbReference type="PROSITE" id="PS00399">
    <property type="entry name" value="SUCCINYL_COA_LIG_2"/>
    <property type="match status" value="1"/>
</dbReference>
<keyword evidence="3" id="KW-0963">Cytoplasm</keyword>
<feature type="domain" description="ATP-citrate synthase citrate-binding" evidence="10">
    <location>
        <begin position="218"/>
        <end position="391"/>
    </location>
</feature>
<dbReference type="SUPFAM" id="SSF51735">
    <property type="entry name" value="NAD(P)-binding Rossmann-fold domains"/>
    <property type="match status" value="1"/>
</dbReference>
<dbReference type="InterPro" id="IPR016102">
    <property type="entry name" value="Succinyl-CoA_synth-like"/>
</dbReference>
<evidence type="ECO:0000259" key="10">
    <source>
        <dbReference type="Pfam" id="PF16114"/>
    </source>
</evidence>
<evidence type="ECO:0000256" key="7">
    <source>
        <dbReference type="ARBA" id="ARBA00022840"/>
    </source>
</evidence>
<dbReference type="InterPro" id="IPR005811">
    <property type="entry name" value="SUCC_ACL_C"/>
</dbReference>
<evidence type="ECO:0000259" key="9">
    <source>
        <dbReference type="Pfam" id="PF00549"/>
    </source>
</evidence>
<dbReference type="Gene3D" id="1.10.230.10">
    <property type="entry name" value="Cytochrome P450-Terp, domain 2"/>
    <property type="match status" value="1"/>
</dbReference>
<dbReference type="AlphaFoldDB" id="A0A5E8CHX6"/>
<dbReference type="InterPro" id="IPR002020">
    <property type="entry name" value="Citrate_synthase"/>
</dbReference>
<dbReference type="FunFam" id="3.40.50.261:FF:000008">
    <property type="entry name" value="ATP-citrate synthase alpha chain protein"/>
    <property type="match status" value="1"/>
</dbReference>
<evidence type="ECO:0000256" key="1">
    <source>
        <dbReference type="ARBA" id="ARBA00004496"/>
    </source>
</evidence>
<dbReference type="InterPro" id="IPR016142">
    <property type="entry name" value="Citrate_synth-like_lrg_a-sub"/>
</dbReference>
<comment type="subcellular location">
    <subcellularLocation>
        <location evidence="1">Cytoplasm</location>
    </subcellularLocation>
</comment>
<dbReference type="GO" id="GO:0005829">
    <property type="term" value="C:cytosol"/>
    <property type="evidence" value="ECO:0007669"/>
    <property type="project" value="TreeGrafter"/>
</dbReference>
<evidence type="ECO:0000256" key="5">
    <source>
        <dbReference type="ARBA" id="ARBA00022679"/>
    </source>
</evidence>
<keyword evidence="8" id="KW-0443">Lipid metabolism</keyword>
<dbReference type="PANTHER" id="PTHR23118:SF42">
    <property type="entry name" value="ATP-CITRATE SYNTHASE"/>
    <property type="match status" value="1"/>
</dbReference>
<dbReference type="InterPro" id="IPR017440">
    <property type="entry name" value="Cit_synth/succinyl-CoA_lig_AS"/>
</dbReference>
<dbReference type="Pfam" id="PF16114">
    <property type="entry name" value="Citrate_bind"/>
    <property type="match status" value="1"/>
</dbReference>
<gene>
    <name evidence="12" type="ORF">CPAV1605_392</name>
</gene>
<evidence type="ECO:0000256" key="2">
    <source>
        <dbReference type="ARBA" id="ARBA00012639"/>
    </source>
</evidence>
<keyword evidence="7" id="KW-0067">ATP-binding</keyword>
<dbReference type="SUPFAM" id="SSF56059">
    <property type="entry name" value="Glutathione synthetase ATP-binding domain-like"/>
    <property type="match status" value="1"/>
</dbReference>
<evidence type="ECO:0000256" key="4">
    <source>
        <dbReference type="ARBA" id="ARBA00022516"/>
    </source>
</evidence>
<dbReference type="InterPro" id="IPR032263">
    <property type="entry name" value="Citrate-bd"/>
</dbReference>
<organism evidence="12">
    <name type="scientific">seawater metagenome</name>
    <dbReference type="NCBI Taxonomy" id="1561972"/>
    <lineage>
        <taxon>unclassified sequences</taxon>
        <taxon>metagenomes</taxon>
        <taxon>ecological metagenomes</taxon>
    </lineage>
</organism>
<dbReference type="InterPro" id="IPR036969">
    <property type="entry name" value="Citrate_synthase_sf"/>
</dbReference>
<proteinExistence type="predicted"/>
<dbReference type="GO" id="GO:0016829">
    <property type="term" value="F:lyase activity"/>
    <property type="evidence" value="ECO:0007669"/>
    <property type="project" value="UniProtKB-KW"/>
</dbReference>
<name>A0A5E8CHX6_9ZZZZ</name>
<feature type="domain" description="ATP-citrate synthase ATP-grasp" evidence="11">
    <location>
        <begin position="12"/>
        <end position="207"/>
    </location>
</feature>
<keyword evidence="12" id="KW-0456">Lyase</keyword>
<dbReference type="Pfam" id="PF00549">
    <property type="entry name" value="Ligase_CoA"/>
    <property type="match status" value="1"/>
</dbReference>
<accession>A0A5E8CHX6</accession>
<dbReference type="Gene3D" id="3.30.470.110">
    <property type="match status" value="1"/>
</dbReference>
<dbReference type="Gene3D" id="3.40.50.261">
    <property type="entry name" value="Succinyl-CoA synthetase domains"/>
    <property type="match status" value="2"/>
</dbReference>
<dbReference type="EC" id="2.3.3.8" evidence="2"/>
<dbReference type="SUPFAM" id="SSF52210">
    <property type="entry name" value="Succinyl-CoA synthetase domains"/>
    <property type="match status" value="1"/>
</dbReference>
<keyword evidence="4" id="KW-0444">Lipid biosynthesis</keyword>
<sequence>MPYKKLSEFSCKKNYSKDYPILLIDDNTDFNIVLNKNSWLNNKKLVCKIDNGQKRRGKNGLVILNKEYEEIVTWIHEMKKKGFNKFIIEQFYKIKKELYVCYQSDINGDYLLCYDQGGVDIGNVDEKAIRINVENNFEKKVSKLFKFNVDKEILDLYEMFCNLHCFNLEINPLAIIEQSDINNHTLVLPLDFAVEIDETAIFLLEDKKLKFNEDYLKLTKQELTIKDLDSKTGASLKFNLINPDGEIWTLIAGGGASVVYTDVIINMGLGYKLGNYGEYSGAPSEEFMEIYTTNILQLILASSASKKTIIIGGAIANFTRVDKTFAGIIKAFNKYCNELKTQNISVFVRRGGPYYKKGLEKINDCCLNLGIFCKTYGPEKFITDIVLEAIGENSFEPKSNQIEFAEDEHIELTLNPLNSNKLYFNSDTQIFIWGLHQSLIQRILDFDYTCKKAYPSIKGLIDPTKTSISSMNFFWNNTEILIPVYNNLNFASLNHPNVTTLINLASFRSAAQVTMDALEINNINKILVIAEGIPERWARDIYHKARNLNKLVIGPSSVGLITPEAFRGGNTGGTIENIIASNLITSGQIAILTRSGGLLNEMCNIVSQCEGDIYEALSIGGDRYPGSGFLDHIMRYEKIEKVKMIVILGEVGGIEEILISNAKKSNKIKKPIIAWCLGTSASFFEKGIQFGHAGASATSKYESAIYKNLYMKKAGIIVPKIFEDFPQVLKTQISKNNLSLNKPSTYNIVAKDFEELYKNGQLRKKKTINSSISSDTTHNLKYNNIAIEDVVNTDQGIGHILGLLWFKKQLPINVTKFFDLIITLTADHGPAVSGAHNTIVSARAGKDLVSSLCSGLLTIGPRFGGAIQKAAQDFNKACLIDKFSPHEFVTWKKKNKELIMGIGHKVKTSKNPDKRVEILKDYFLKNFDAHIYLDYALQIEQITLKKKDNLILNVDGCIAACLLDIFDQYFTKSEVEEILNSDILNGLFVLARTIGFIGHYNDQKRLNQGLWRASSDAINFIE</sequence>
<dbReference type="CDD" id="cd06100">
    <property type="entry name" value="CCL_ACL-C"/>
    <property type="match status" value="1"/>
</dbReference>
<keyword evidence="6" id="KW-0547">Nucleotide-binding</keyword>
<protein>
    <recommendedName>
        <fullName evidence="2">ATP citrate synthase</fullName>
        <ecNumber evidence="2">2.3.3.8</ecNumber>
    </recommendedName>
</protein>
<evidence type="ECO:0000256" key="6">
    <source>
        <dbReference type="ARBA" id="ARBA00022741"/>
    </source>
</evidence>
<dbReference type="GO" id="GO:0006085">
    <property type="term" value="P:acetyl-CoA biosynthetic process"/>
    <property type="evidence" value="ECO:0007669"/>
    <property type="project" value="TreeGrafter"/>
</dbReference>
<dbReference type="Pfam" id="PF00285">
    <property type="entry name" value="Citrate_synt"/>
    <property type="match status" value="1"/>
</dbReference>
<dbReference type="GO" id="GO:0006633">
    <property type="term" value="P:fatty acid biosynthetic process"/>
    <property type="evidence" value="ECO:0007669"/>
    <property type="project" value="TreeGrafter"/>
</dbReference>
<evidence type="ECO:0000259" key="11">
    <source>
        <dbReference type="Pfam" id="PF24948"/>
    </source>
</evidence>
<evidence type="ECO:0000256" key="8">
    <source>
        <dbReference type="ARBA" id="ARBA00023098"/>
    </source>
</evidence>
<reference evidence="12" key="1">
    <citation type="submission" date="2019-09" db="EMBL/GenBank/DDBJ databases">
        <authorList>
            <person name="Needham M D."/>
        </authorList>
    </citation>
    <scope>NUCLEOTIDE SEQUENCE</scope>
</reference>
<dbReference type="InterPro" id="IPR036291">
    <property type="entry name" value="NAD(P)-bd_dom_sf"/>
</dbReference>
<dbReference type="InterPro" id="IPR016143">
    <property type="entry name" value="Citrate_synth-like_sm_a-sub"/>
</dbReference>
<evidence type="ECO:0000313" key="12">
    <source>
        <dbReference type="EMBL" id="VVU94667.1"/>
    </source>
</evidence>
<dbReference type="Gene3D" id="3.40.50.720">
    <property type="entry name" value="NAD(P)-binding Rossmann-like Domain"/>
    <property type="match status" value="1"/>
</dbReference>
<dbReference type="Pfam" id="PF24948">
    <property type="entry name" value="Citrate_synth_N"/>
    <property type="match status" value="1"/>
</dbReference>
<keyword evidence="5" id="KW-0808">Transferase</keyword>
<dbReference type="GO" id="GO:0003878">
    <property type="term" value="F:ATP citrate synthase activity"/>
    <property type="evidence" value="ECO:0007669"/>
    <property type="project" value="UniProtKB-EC"/>
</dbReference>